<dbReference type="KEGG" id="htu:Htur_3344"/>
<accession>D2RPQ6</accession>
<proteinExistence type="predicted"/>
<evidence type="ECO:0000313" key="1">
    <source>
        <dbReference type="EMBL" id="ADB62208.1"/>
    </source>
</evidence>
<evidence type="ECO:0000313" key="2">
    <source>
        <dbReference type="Proteomes" id="UP000001903"/>
    </source>
</evidence>
<sequence>MTTHLYHLLIETYPISLTRRNTGRKRCNDRLRFRCLTPNDQKAYYKHLLMLNYPYPSGVSPDYGCAFMPKSGFPDESHTKQQTTNINTK</sequence>
<dbReference type="AlphaFoldDB" id="D2RPQ6"/>
<organism evidence="1 2">
    <name type="scientific">Haloterrigena turkmenica (strain ATCC 51198 / DSM 5511 / JCM 9101 / NCIMB 13204 / VKM B-1734 / 4k)</name>
    <name type="common">Halococcus turkmenicus</name>
    <dbReference type="NCBI Taxonomy" id="543526"/>
    <lineage>
        <taxon>Archaea</taxon>
        <taxon>Methanobacteriati</taxon>
        <taxon>Methanobacteriota</taxon>
        <taxon>Stenosarchaea group</taxon>
        <taxon>Halobacteria</taxon>
        <taxon>Halobacteriales</taxon>
        <taxon>Natrialbaceae</taxon>
        <taxon>Haloterrigena</taxon>
    </lineage>
</organism>
<dbReference type="Proteomes" id="UP000001903">
    <property type="component" value="Chromosome"/>
</dbReference>
<dbReference type="HOGENOM" id="CLU_2447596_0_0_2"/>
<name>D2RPQ6_HALTV</name>
<keyword evidence="2" id="KW-1185">Reference proteome</keyword>
<protein>
    <submittedName>
        <fullName evidence="1">Uncharacterized protein</fullName>
    </submittedName>
</protein>
<gene>
    <name evidence="1" type="ordered locus">Htur_3344</name>
</gene>
<reference evidence="1 2" key="1">
    <citation type="journal article" date="2010" name="Stand. Genomic Sci.">
        <title>Complete genome sequence of Haloterrigena turkmenica type strain (4k).</title>
        <authorList>
            <person name="Saunders E."/>
            <person name="Tindall B.J."/>
            <person name="Fahnrich R."/>
            <person name="Lapidus A."/>
            <person name="Copeland A."/>
            <person name="Del Rio T.G."/>
            <person name="Lucas S."/>
            <person name="Chen F."/>
            <person name="Tice H."/>
            <person name="Cheng J.F."/>
            <person name="Han C."/>
            <person name="Detter J.C."/>
            <person name="Bruce D."/>
            <person name="Goodwin L."/>
            <person name="Chain P."/>
            <person name="Pitluck S."/>
            <person name="Pati A."/>
            <person name="Ivanova N."/>
            <person name="Mavromatis K."/>
            <person name="Chen A."/>
            <person name="Palaniappan K."/>
            <person name="Land M."/>
            <person name="Hauser L."/>
            <person name="Chang Y.J."/>
            <person name="Jeffries C.D."/>
            <person name="Brettin T."/>
            <person name="Rohde M."/>
            <person name="Goker M."/>
            <person name="Bristow J."/>
            <person name="Eisen J.A."/>
            <person name="Markowitz V."/>
            <person name="Hugenholtz P."/>
            <person name="Klenk H.P."/>
            <person name="Kyrpides N.C."/>
        </authorList>
    </citation>
    <scope>NUCLEOTIDE SEQUENCE [LARGE SCALE GENOMIC DNA]</scope>
    <source>
        <strain evidence="2">ATCC 51198 / DSM 5511 / JCM 9101 / NCIMB 13204 / VKM B-1734 / 4k</strain>
    </source>
</reference>
<dbReference type="EMBL" id="CP001860">
    <property type="protein sequence ID" value="ADB62208.1"/>
    <property type="molecule type" value="Genomic_DNA"/>
</dbReference>